<accession>A0A974D2Z8</accession>
<gene>
    <name evidence="1" type="ORF">XELAEV_18025772mg</name>
</gene>
<evidence type="ECO:0000313" key="2">
    <source>
        <dbReference type="Proteomes" id="UP000694892"/>
    </source>
</evidence>
<name>A0A974D2Z8_XENLA</name>
<dbReference type="EMBL" id="CM004473">
    <property type="protein sequence ID" value="OCT83235.1"/>
    <property type="molecule type" value="Genomic_DNA"/>
</dbReference>
<organism evidence="1 2">
    <name type="scientific">Xenopus laevis</name>
    <name type="common">African clawed frog</name>
    <dbReference type="NCBI Taxonomy" id="8355"/>
    <lineage>
        <taxon>Eukaryota</taxon>
        <taxon>Metazoa</taxon>
        <taxon>Chordata</taxon>
        <taxon>Craniata</taxon>
        <taxon>Vertebrata</taxon>
        <taxon>Euteleostomi</taxon>
        <taxon>Amphibia</taxon>
        <taxon>Batrachia</taxon>
        <taxon>Anura</taxon>
        <taxon>Pipoidea</taxon>
        <taxon>Pipidae</taxon>
        <taxon>Xenopodinae</taxon>
        <taxon>Xenopus</taxon>
        <taxon>Xenopus</taxon>
    </lineage>
</organism>
<reference evidence="2" key="1">
    <citation type="journal article" date="2016" name="Nature">
        <title>Genome evolution in the allotetraploid frog Xenopus laevis.</title>
        <authorList>
            <person name="Session A.M."/>
            <person name="Uno Y."/>
            <person name="Kwon T."/>
            <person name="Chapman J.A."/>
            <person name="Toyoda A."/>
            <person name="Takahashi S."/>
            <person name="Fukui A."/>
            <person name="Hikosaka A."/>
            <person name="Suzuki A."/>
            <person name="Kondo M."/>
            <person name="van Heeringen S.J."/>
            <person name="Quigley I."/>
            <person name="Heinz S."/>
            <person name="Ogino H."/>
            <person name="Ochi H."/>
            <person name="Hellsten U."/>
            <person name="Lyons J.B."/>
            <person name="Simakov O."/>
            <person name="Putnam N."/>
            <person name="Stites J."/>
            <person name="Kuroki Y."/>
            <person name="Tanaka T."/>
            <person name="Michiue T."/>
            <person name="Watanabe M."/>
            <person name="Bogdanovic O."/>
            <person name="Lister R."/>
            <person name="Georgiou G."/>
            <person name="Paranjpe S.S."/>
            <person name="van Kruijsbergen I."/>
            <person name="Shu S."/>
            <person name="Carlson J."/>
            <person name="Kinoshita T."/>
            <person name="Ohta Y."/>
            <person name="Mawaribuchi S."/>
            <person name="Jenkins J."/>
            <person name="Grimwood J."/>
            <person name="Schmutz J."/>
            <person name="Mitros T."/>
            <person name="Mozaffari S.V."/>
            <person name="Suzuki Y."/>
            <person name="Haramoto Y."/>
            <person name="Yamamoto T.S."/>
            <person name="Takagi C."/>
            <person name="Heald R."/>
            <person name="Miller K."/>
            <person name="Haudenschild C."/>
            <person name="Kitzman J."/>
            <person name="Nakayama T."/>
            <person name="Izutsu Y."/>
            <person name="Robert J."/>
            <person name="Fortriede J."/>
            <person name="Burns K."/>
            <person name="Lotay V."/>
            <person name="Karimi K."/>
            <person name="Yasuoka Y."/>
            <person name="Dichmann D.S."/>
            <person name="Flajnik M.F."/>
            <person name="Houston D.W."/>
            <person name="Shendure J."/>
            <person name="DuPasquier L."/>
            <person name="Vize P.D."/>
            <person name="Zorn A.M."/>
            <person name="Ito M."/>
            <person name="Marcotte E.M."/>
            <person name="Wallingford J.B."/>
            <person name="Ito Y."/>
            <person name="Asashima M."/>
            <person name="Ueno N."/>
            <person name="Matsuda Y."/>
            <person name="Veenstra G.J."/>
            <person name="Fujiyama A."/>
            <person name="Harland R.M."/>
            <person name="Taira M."/>
            <person name="Rokhsar D.S."/>
        </authorList>
    </citation>
    <scope>NUCLEOTIDE SEQUENCE [LARGE SCALE GENOMIC DNA]</scope>
    <source>
        <strain evidence="2">J</strain>
    </source>
</reference>
<protein>
    <submittedName>
        <fullName evidence="1">Uncharacterized protein</fullName>
    </submittedName>
</protein>
<dbReference type="Proteomes" id="UP000694892">
    <property type="component" value="Chromosome 4S"/>
</dbReference>
<dbReference type="AlphaFoldDB" id="A0A974D2Z8"/>
<evidence type="ECO:0000313" key="1">
    <source>
        <dbReference type="EMBL" id="OCT83235.1"/>
    </source>
</evidence>
<sequence>MHSMNLCKCKLVRTWYGHTSVAMQIFVESINLNTISLRELSIWADPIKMNGAGARADLLLNRRSQQPVSPRDGY</sequence>
<proteinExistence type="predicted"/>